<reference evidence="2 3" key="1">
    <citation type="submission" date="2018-05" db="EMBL/GenBank/DDBJ databases">
        <title>Draft genome sequence of Scytalidium lignicola DSM 105466, a ubiquitous saprotrophic fungus.</title>
        <authorList>
            <person name="Buettner E."/>
            <person name="Gebauer A.M."/>
            <person name="Hofrichter M."/>
            <person name="Liers C."/>
            <person name="Kellner H."/>
        </authorList>
    </citation>
    <scope>NUCLEOTIDE SEQUENCE [LARGE SCALE GENOMIC DNA]</scope>
    <source>
        <strain evidence="2 3">DSM 105466</strain>
    </source>
</reference>
<protein>
    <recommendedName>
        <fullName evidence="4">Enoyl-CoA hydratase</fullName>
    </recommendedName>
</protein>
<gene>
    <name evidence="2" type="ORF">B7463_g9819</name>
</gene>
<evidence type="ECO:0000313" key="3">
    <source>
        <dbReference type="Proteomes" id="UP000258309"/>
    </source>
</evidence>
<dbReference type="SUPFAM" id="SSF52096">
    <property type="entry name" value="ClpP/crotonase"/>
    <property type="match status" value="1"/>
</dbReference>
<keyword evidence="1" id="KW-0732">Signal</keyword>
<dbReference type="Pfam" id="PF00378">
    <property type="entry name" value="ECH_1"/>
    <property type="match status" value="1"/>
</dbReference>
<proteinExistence type="predicted"/>
<dbReference type="CDD" id="cd06558">
    <property type="entry name" value="crotonase-like"/>
    <property type="match status" value="1"/>
</dbReference>
<evidence type="ECO:0000313" key="2">
    <source>
        <dbReference type="EMBL" id="RFU26514.1"/>
    </source>
</evidence>
<dbReference type="PANTHER" id="PTHR11941">
    <property type="entry name" value="ENOYL-COA HYDRATASE-RELATED"/>
    <property type="match status" value="1"/>
</dbReference>
<feature type="signal peptide" evidence="1">
    <location>
        <begin position="1"/>
        <end position="23"/>
    </location>
</feature>
<evidence type="ECO:0000256" key="1">
    <source>
        <dbReference type="SAM" id="SignalP"/>
    </source>
</evidence>
<feature type="non-terminal residue" evidence="2">
    <location>
        <position position="304"/>
    </location>
</feature>
<name>A0A3E2GZD2_SCYLI</name>
<sequence length="304" mass="33295">MIFSNVSLWLLGLSSCLFESAYAFGSSPFGTLNAVQKGGILNVVINNNSTNINLYDAKVQSDLYDLVTILQGNTTVKVVVFTSANPDFFIAHLDLITRTSPSFATDDPRNPAQATRLFFNMTELKQVTIAAIDGRTRGVGNEFILSCDMRFATKDKTLLGQPEVGVGLIPGAGGTQYLPRFIGRGLAMEYILSSKDIGAEDAERIGWINKAFDTRQDMMGYVDDLTARISLFEQDVIGLGKQAINNASSRPTLQALETESEGFLGTITLPETQQLLGKLIVASHNETRRQVELYLGESIPNFYK</sequence>
<dbReference type="GO" id="GO:0006635">
    <property type="term" value="P:fatty acid beta-oxidation"/>
    <property type="evidence" value="ECO:0007669"/>
    <property type="project" value="TreeGrafter"/>
</dbReference>
<dbReference type="STRING" id="5539.A0A3E2GZD2"/>
<dbReference type="OrthoDB" id="410701at2759"/>
<accession>A0A3E2GZD2</accession>
<feature type="chain" id="PRO_5017710778" description="Enoyl-CoA hydratase" evidence="1">
    <location>
        <begin position="24"/>
        <end position="304"/>
    </location>
</feature>
<dbReference type="InterPro" id="IPR001753">
    <property type="entry name" value="Enoyl-CoA_hydra/iso"/>
</dbReference>
<dbReference type="GO" id="GO:0003824">
    <property type="term" value="F:catalytic activity"/>
    <property type="evidence" value="ECO:0007669"/>
    <property type="project" value="UniProtKB-ARBA"/>
</dbReference>
<dbReference type="Proteomes" id="UP000258309">
    <property type="component" value="Unassembled WGS sequence"/>
</dbReference>
<keyword evidence="3" id="KW-1185">Reference proteome</keyword>
<dbReference type="EMBL" id="NCSJ02000257">
    <property type="protein sequence ID" value="RFU26514.1"/>
    <property type="molecule type" value="Genomic_DNA"/>
</dbReference>
<dbReference type="PANTHER" id="PTHR11941:SF54">
    <property type="entry name" value="ENOYL-COA HYDRATASE, MITOCHONDRIAL"/>
    <property type="match status" value="1"/>
</dbReference>
<organism evidence="2 3">
    <name type="scientific">Scytalidium lignicola</name>
    <name type="common">Hyphomycete</name>
    <dbReference type="NCBI Taxonomy" id="5539"/>
    <lineage>
        <taxon>Eukaryota</taxon>
        <taxon>Fungi</taxon>
        <taxon>Dikarya</taxon>
        <taxon>Ascomycota</taxon>
        <taxon>Pezizomycotina</taxon>
        <taxon>Leotiomycetes</taxon>
        <taxon>Leotiomycetes incertae sedis</taxon>
        <taxon>Scytalidium</taxon>
    </lineage>
</organism>
<comment type="caution">
    <text evidence="2">The sequence shown here is derived from an EMBL/GenBank/DDBJ whole genome shotgun (WGS) entry which is preliminary data.</text>
</comment>
<feature type="non-terminal residue" evidence="2">
    <location>
        <position position="1"/>
    </location>
</feature>
<dbReference type="Gene3D" id="3.90.226.10">
    <property type="entry name" value="2-enoyl-CoA Hydratase, Chain A, domain 1"/>
    <property type="match status" value="1"/>
</dbReference>
<dbReference type="InterPro" id="IPR029045">
    <property type="entry name" value="ClpP/crotonase-like_dom_sf"/>
</dbReference>
<dbReference type="AlphaFoldDB" id="A0A3E2GZD2"/>
<evidence type="ECO:0008006" key="4">
    <source>
        <dbReference type="Google" id="ProtNLM"/>
    </source>
</evidence>